<evidence type="ECO:0000259" key="1">
    <source>
        <dbReference type="Pfam" id="PF00557"/>
    </source>
</evidence>
<name>A0A6I2GD28_9LACT</name>
<dbReference type="CDD" id="cd01092">
    <property type="entry name" value="APP-like"/>
    <property type="match status" value="1"/>
</dbReference>
<dbReference type="Pfam" id="PF01321">
    <property type="entry name" value="Creatinase_N"/>
    <property type="match status" value="1"/>
</dbReference>
<dbReference type="Proteomes" id="UP000430975">
    <property type="component" value="Unassembled WGS sequence"/>
</dbReference>
<proteinExistence type="predicted"/>
<dbReference type="EMBL" id="WJQS01000005">
    <property type="protein sequence ID" value="MRI85690.1"/>
    <property type="molecule type" value="Genomic_DNA"/>
</dbReference>
<sequence length="365" mass="40465">MYHNRIKSLIFNMKNLGIKNLLVSDPISIDYLIAYHTAPGERLLLLNINQNGQLKLYLNRLFPAFDNQTLASAVEVYHYSDGEPVLNLVADHLLDGPTGIDKNWPSHFLLDLMAIADNLKPVKGSHLIDSLRSIKSSEEQTIMANASAKNDQAMEAIFKLIEQGLPEDKMVEHLANIYVELDCEGFSFEPIIAYGANGADPHHETNQDQPQLGDSVVIDIGSYYQGYASDMTRTVFYGQPDEESLTIYNTVRAANEAAIAMIKPGVKFSDIDLTARRIIEKAGYGPNFTHRLGHSIGREVHEAGDVSQHNHDKVEVGNVFSIEPGIYIPGKIGVRIEDLVIVTESGCKVLNSVSKEPLIFHPKSL</sequence>
<protein>
    <submittedName>
        <fullName evidence="4">M24 family metallopeptidase</fullName>
    </submittedName>
</protein>
<dbReference type="AlphaFoldDB" id="A0A6I2GD28"/>
<evidence type="ECO:0000313" key="4">
    <source>
        <dbReference type="EMBL" id="MRI85690.1"/>
    </source>
</evidence>
<feature type="domain" description="Peptidase M24" evidence="1">
    <location>
        <begin position="143"/>
        <end position="344"/>
    </location>
</feature>
<dbReference type="Pfam" id="PF00557">
    <property type="entry name" value="Peptidase_M24"/>
    <property type="match status" value="1"/>
</dbReference>
<feature type="domain" description="Creatinase N-terminal" evidence="2">
    <location>
        <begin position="5"/>
        <end position="134"/>
    </location>
</feature>
<evidence type="ECO:0000313" key="5">
    <source>
        <dbReference type="Proteomes" id="UP000430975"/>
    </source>
</evidence>
<evidence type="ECO:0000259" key="2">
    <source>
        <dbReference type="Pfam" id="PF01321"/>
    </source>
</evidence>
<dbReference type="EMBL" id="WJQR01000012">
    <property type="protein sequence ID" value="MRI82471.1"/>
    <property type="molecule type" value="Genomic_DNA"/>
</dbReference>
<dbReference type="InterPro" id="IPR000994">
    <property type="entry name" value="Pept_M24"/>
</dbReference>
<reference evidence="5 6" key="1">
    <citation type="submission" date="2019-11" db="EMBL/GenBank/DDBJ databases">
        <title>Characterisation of Fundicoccus ignavus gen. nov. sp. nov., a novel genus of the family Aerococcaceae isolated from bulk tank milk.</title>
        <authorList>
            <person name="Siebert A."/>
            <person name="Huptas C."/>
            <person name="Wenning M."/>
            <person name="Scherer S."/>
            <person name="Doll E.V."/>
        </authorList>
    </citation>
    <scope>NUCLEOTIDE SEQUENCE [LARGE SCALE GENOMIC DNA]</scope>
    <source>
        <strain evidence="3 6">DSM 109653</strain>
        <strain evidence="4 5">WS4759</strain>
    </source>
</reference>
<dbReference type="InterPro" id="IPR050659">
    <property type="entry name" value="Peptidase_M24B"/>
</dbReference>
<dbReference type="InterPro" id="IPR036005">
    <property type="entry name" value="Creatinase/aminopeptidase-like"/>
</dbReference>
<dbReference type="PANTHER" id="PTHR46112:SF3">
    <property type="entry name" value="AMINOPEPTIDASE YPDF"/>
    <property type="match status" value="1"/>
</dbReference>
<evidence type="ECO:0000313" key="3">
    <source>
        <dbReference type="EMBL" id="MRI82471.1"/>
    </source>
</evidence>
<gene>
    <name evidence="4" type="ORF">GIY09_07315</name>
    <name evidence="3" type="ORF">GIY11_10675</name>
</gene>
<dbReference type="Proteomes" id="UP000469870">
    <property type="component" value="Unassembled WGS sequence"/>
</dbReference>
<keyword evidence="5" id="KW-1185">Reference proteome</keyword>
<dbReference type="SUPFAM" id="SSF53092">
    <property type="entry name" value="Creatinase/prolidase N-terminal domain"/>
    <property type="match status" value="1"/>
</dbReference>
<evidence type="ECO:0000313" key="6">
    <source>
        <dbReference type="Proteomes" id="UP000469870"/>
    </source>
</evidence>
<dbReference type="Gene3D" id="3.90.230.10">
    <property type="entry name" value="Creatinase/methionine aminopeptidase superfamily"/>
    <property type="match status" value="1"/>
</dbReference>
<dbReference type="PANTHER" id="PTHR46112">
    <property type="entry name" value="AMINOPEPTIDASE"/>
    <property type="match status" value="1"/>
</dbReference>
<dbReference type="InterPro" id="IPR000587">
    <property type="entry name" value="Creatinase_N"/>
</dbReference>
<comment type="caution">
    <text evidence="4">The sequence shown here is derived from an EMBL/GenBank/DDBJ whole genome shotgun (WGS) entry which is preliminary data.</text>
</comment>
<organism evidence="4 5">
    <name type="scientific">Fundicoccus ignavus</name>
    <dbReference type="NCBI Taxonomy" id="2664442"/>
    <lineage>
        <taxon>Bacteria</taxon>
        <taxon>Bacillati</taxon>
        <taxon>Bacillota</taxon>
        <taxon>Bacilli</taxon>
        <taxon>Lactobacillales</taxon>
        <taxon>Aerococcaceae</taxon>
        <taxon>Fundicoccus</taxon>
    </lineage>
</organism>
<dbReference type="RefSeq" id="WP_153862567.1">
    <property type="nucleotide sequence ID" value="NZ_WJQR01000012.1"/>
</dbReference>
<dbReference type="SUPFAM" id="SSF55920">
    <property type="entry name" value="Creatinase/aminopeptidase"/>
    <property type="match status" value="1"/>
</dbReference>
<dbReference type="InterPro" id="IPR029149">
    <property type="entry name" value="Creatin/AminoP/Spt16_N"/>
</dbReference>
<dbReference type="Gene3D" id="3.40.350.10">
    <property type="entry name" value="Creatinase/prolidase N-terminal domain"/>
    <property type="match status" value="1"/>
</dbReference>
<accession>A0A6I2GD28</accession>